<keyword evidence="8" id="KW-0808">Transferase</keyword>
<feature type="domain" description="Polysaccharide chain length determinant N-terminal" evidence="7">
    <location>
        <begin position="11"/>
        <end position="90"/>
    </location>
</feature>
<keyword evidence="9" id="KW-1185">Reference proteome</keyword>
<keyword evidence="2" id="KW-1003">Cell membrane</keyword>
<dbReference type="Proteomes" id="UP000192273">
    <property type="component" value="Chromosome"/>
</dbReference>
<dbReference type="InterPro" id="IPR003856">
    <property type="entry name" value="LPS_length_determ_N"/>
</dbReference>
<feature type="transmembrane region" description="Helical" evidence="6">
    <location>
        <begin position="398"/>
        <end position="419"/>
    </location>
</feature>
<proteinExistence type="predicted"/>
<dbReference type="KEGG" id="rmm:ROSMUCSMR3_02653"/>
<organism evidence="8 9">
    <name type="scientific">Roseovarius mucosus</name>
    <dbReference type="NCBI Taxonomy" id="215743"/>
    <lineage>
        <taxon>Bacteria</taxon>
        <taxon>Pseudomonadati</taxon>
        <taxon>Pseudomonadota</taxon>
        <taxon>Alphaproteobacteria</taxon>
        <taxon>Rhodobacterales</taxon>
        <taxon>Roseobacteraceae</taxon>
        <taxon>Roseovarius</taxon>
    </lineage>
</organism>
<keyword evidence="3 6" id="KW-0812">Transmembrane</keyword>
<keyword evidence="4 6" id="KW-1133">Transmembrane helix</keyword>
<sequence length="432" mass="47591">MSAIQSMPDVMRLLRRRLWLIALVGVVGAILSVIIALNQPKVFQATAVIQIESPQVGRDLTGQTIATDANHRLQLIEQRLMARDNLVKVIERHGLFANVPNMPLAEKVHQLRISARITPITVGIPGMGPATAPSGLSVTVNLNDPVKAAEVANDFVETVITQNRERRMDLVRETLDFFSAEEARVSAQIAEVEGVIADFKRANGASLPSSITPVREELRTLNETLLDLDQQIISLETESTRQRQEVFARQIGQLTDQRALVSARIAQNEAALAAAPRVERELGALTRDLTQLQDQLSTITTSRVEAEMASVLESRQQQERFEILETAIPPQFPVSASRKKLAIAGALASLVLGLALVITLELLNPAIRSAAQLEKELEITPVVTIPVVRLRHERRRRALRIAGTVLMILLVVPIVVRLVEERLMPLRLLGGN</sequence>
<evidence type="ECO:0000256" key="6">
    <source>
        <dbReference type="SAM" id="Phobius"/>
    </source>
</evidence>
<name>A0A1V0RR77_9RHOB</name>
<evidence type="ECO:0000259" key="7">
    <source>
        <dbReference type="Pfam" id="PF02706"/>
    </source>
</evidence>
<dbReference type="EMBL" id="CP020474">
    <property type="protein sequence ID" value="ARE84122.1"/>
    <property type="molecule type" value="Genomic_DNA"/>
</dbReference>
<feature type="transmembrane region" description="Helical" evidence="6">
    <location>
        <begin position="341"/>
        <end position="363"/>
    </location>
</feature>
<keyword evidence="5 6" id="KW-0472">Membrane</keyword>
<reference evidence="8 9" key="1">
    <citation type="submission" date="2017-03" db="EMBL/GenBank/DDBJ databases">
        <title>Genome Sequence of Roseovarius mucosus strain SMR3 Isolated from a culture of the Diatom Skeletonema marinoi.</title>
        <authorList>
            <person name="Topel M."/>
            <person name="Pinder M."/>
            <person name="Johansson O.N."/>
            <person name="Kourtchenko O."/>
            <person name="Godhe A."/>
            <person name="Clarke A.K."/>
        </authorList>
    </citation>
    <scope>NUCLEOTIDE SEQUENCE [LARGE SCALE GENOMIC DNA]</scope>
    <source>
        <strain evidence="8 9">SMR3</strain>
    </source>
</reference>
<evidence type="ECO:0000313" key="8">
    <source>
        <dbReference type="EMBL" id="ARE84122.1"/>
    </source>
</evidence>
<comment type="subcellular location">
    <subcellularLocation>
        <location evidence="1">Cell membrane</location>
        <topology evidence="1">Multi-pass membrane protein</topology>
    </subcellularLocation>
</comment>
<dbReference type="AlphaFoldDB" id="A0A1V0RR77"/>
<keyword evidence="8" id="KW-0418">Kinase</keyword>
<accession>A0A1V0RR77</accession>
<dbReference type="PANTHER" id="PTHR32309">
    <property type="entry name" value="TYROSINE-PROTEIN KINASE"/>
    <property type="match status" value="1"/>
</dbReference>
<dbReference type="InterPro" id="IPR050445">
    <property type="entry name" value="Bact_polysacc_biosynth/exp"/>
</dbReference>
<dbReference type="PANTHER" id="PTHR32309:SF31">
    <property type="entry name" value="CAPSULAR EXOPOLYSACCHARIDE FAMILY"/>
    <property type="match status" value="1"/>
</dbReference>
<dbReference type="GO" id="GO:0016301">
    <property type="term" value="F:kinase activity"/>
    <property type="evidence" value="ECO:0007669"/>
    <property type="project" value="UniProtKB-KW"/>
</dbReference>
<evidence type="ECO:0000313" key="9">
    <source>
        <dbReference type="Proteomes" id="UP000192273"/>
    </source>
</evidence>
<evidence type="ECO:0000256" key="5">
    <source>
        <dbReference type="ARBA" id="ARBA00023136"/>
    </source>
</evidence>
<evidence type="ECO:0000256" key="2">
    <source>
        <dbReference type="ARBA" id="ARBA00022475"/>
    </source>
</evidence>
<dbReference type="GO" id="GO:0005886">
    <property type="term" value="C:plasma membrane"/>
    <property type="evidence" value="ECO:0007669"/>
    <property type="project" value="UniProtKB-SubCell"/>
</dbReference>
<protein>
    <submittedName>
        <fullName evidence="8">Tyrosine kinase</fullName>
    </submittedName>
</protein>
<dbReference type="RefSeq" id="WP_081507582.1">
    <property type="nucleotide sequence ID" value="NZ_CP020474.1"/>
</dbReference>
<evidence type="ECO:0000256" key="3">
    <source>
        <dbReference type="ARBA" id="ARBA00022692"/>
    </source>
</evidence>
<dbReference type="OrthoDB" id="7642308at2"/>
<dbReference type="Pfam" id="PF02706">
    <property type="entry name" value="Wzz"/>
    <property type="match status" value="1"/>
</dbReference>
<gene>
    <name evidence="8" type="ORF">ROSMUCSMR3_02653</name>
</gene>
<evidence type="ECO:0000256" key="1">
    <source>
        <dbReference type="ARBA" id="ARBA00004651"/>
    </source>
</evidence>
<evidence type="ECO:0000256" key="4">
    <source>
        <dbReference type="ARBA" id="ARBA00022989"/>
    </source>
</evidence>